<keyword evidence="1" id="KW-1133">Transmembrane helix</keyword>
<dbReference type="Pfam" id="PF11859">
    <property type="entry name" value="DUF3379"/>
    <property type="match status" value="1"/>
</dbReference>
<dbReference type="RefSeq" id="WP_248942774.1">
    <property type="nucleotide sequence ID" value="NZ_JAKIKS010000150.1"/>
</dbReference>
<sequence>MDELKFRRQAYADPHHQSPEFIKAIKEDPKKAAFINELNNLDQQIESALNIDVPSDLSDKLLLNQQLLQHQGQRKKAAFTVALAASIAFIAGISFILFRLGPVDLSAYALAHVHHENKALTINGNIPYQDVNTKLASLTNLSNAKFTQQPGKVFYSTYCDFQGVKSLHLVMQGEQGKVTLFIVPMENRMQLQDAFADSKLKGLGFKIDNAYMLIVGDNNKDINYVKNEIKQSFI</sequence>
<keyword evidence="1" id="KW-0472">Membrane</keyword>
<dbReference type="InterPro" id="IPR021806">
    <property type="entry name" value="DUF3379"/>
</dbReference>
<proteinExistence type="predicted"/>
<keyword evidence="1" id="KW-0812">Transmembrane</keyword>
<evidence type="ECO:0000256" key="1">
    <source>
        <dbReference type="SAM" id="Phobius"/>
    </source>
</evidence>
<protein>
    <submittedName>
        <fullName evidence="2">DUF3379 domain-containing protein</fullName>
    </submittedName>
</protein>
<feature type="transmembrane region" description="Helical" evidence="1">
    <location>
        <begin position="77"/>
        <end position="98"/>
    </location>
</feature>
<reference evidence="2 3" key="1">
    <citation type="submission" date="2022-01" db="EMBL/GenBank/DDBJ databases">
        <title>Whole genome-based taxonomy of the Shewanellaceae.</title>
        <authorList>
            <person name="Martin-Rodriguez A.J."/>
        </authorList>
    </citation>
    <scope>NUCLEOTIDE SEQUENCE [LARGE SCALE GENOMIC DNA]</scope>
    <source>
        <strain evidence="2 3">DSM 17177</strain>
    </source>
</reference>
<name>A0ABT0LIS8_9GAMM</name>
<dbReference type="EMBL" id="JAKIKS010000150">
    <property type="protein sequence ID" value="MCL1127365.1"/>
    <property type="molecule type" value="Genomic_DNA"/>
</dbReference>
<accession>A0ABT0LIS8</accession>
<evidence type="ECO:0000313" key="3">
    <source>
        <dbReference type="Proteomes" id="UP001203423"/>
    </source>
</evidence>
<comment type="caution">
    <text evidence="2">The sequence shown here is derived from an EMBL/GenBank/DDBJ whole genome shotgun (WGS) entry which is preliminary data.</text>
</comment>
<gene>
    <name evidence="2" type="ORF">L2764_23545</name>
</gene>
<keyword evidence="3" id="KW-1185">Reference proteome</keyword>
<organism evidence="2 3">
    <name type="scientific">Shewanella surugensis</name>
    <dbReference type="NCBI Taxonomy" id="212020"/>
    <lineage>
        <taxon>Bacteria</taxon>
        <taxon>Pseudomonadati</taxon>
        <taxon>Pseudomonadota</taxon>
        <taxon>Gammaproteobacteria</taxon>
        <taxon>Alteromonadales</taxon>
        <taxon>Shewanellaceae</taxon>
        <taxon>Shewanella</taxon>
    </lineage>
</organism>
<evidence type="ECO:0000313" key="2">
    <source>
        <dbReference type="EMBL" id="MCL1127365.1"/>
    </source>
</evidence>
<dbReference type="Proteomes" id="UP001203423">
    <property type="component" value="Unassembled WGS sequence"/>
</dbReference>